<dbReference type="Proteomes" id="UP000310553">
    <property type="component" value="Chromosome"/>
</dbReference>
<dbReference type="Gene3D" id="1.25.40.10">
    <property type="entry name" value="Tetratricopeptide repeat domain"/>
    <property type="match status" value="1"/>
</dbReference>
<dbReference type="InterPro" id="IPR011990">
    <property type="entry name" value="TPR-like_helical_dom_sf"/>
</dbReference>
<dbReference type="SUPFAM" id="SSF48452">
    <property type="entry name" value="TPR-like"/>
    <property type="match status" value="1"/>
</dbReference>
<reference evidence="1 2" key="1">
    <citation type="submission" date="2019-04" db="EMBL/GenBank/DDBJ databases">
        <title>Complete Genome of UW386 and Higher Quality Genome of UW700.</title>
        <authorList>
            <person name="Jacobs J."/>
            <person name="Perez A."/>
            <person name="Steidl O."/>
            <person name="Allen C."/>
        </authorList>
    </citation>
    <scope>NUCLEOTIDE SEQUENCE [LARGE SCALE GENOMIC DNA]</scope>
    <source>
        <strain evidence="1 2">UW386</strain>
    </source>
</reference>
<evidence type="ECO:0000313" key="1">
    <source>
        <dbReference type="EMBL" id="QCX49355.1"/>
    </source>
</evidence>
<accession>A0AA92ECA2</accession>
<sequence length="248" mass="27362">MIYVKPIPVLRCHSTTRRTPSLTLVKWHGHGGLRVVGLLSASIPAGILAYRQPPRNHMTANQDPIPELIRKLEASDTASALALLETTAAHHPRNPYVLLLLAGYYMQNKHADQAEAAYIAALNLDPGLSIARFQLGLLQLTSARPATAFTTWAPLDLLGEKHPLHLFKQAFDQLQHDRIDAACAYLREGMQHNTDNPPLNRDMQMLLVKLEAASKDRATNPSANAETLASPTHEASAHFLVSTYKNLH</sequence>
<dbReference type="AlphaFoldDB" id="A0AA92ECA2"/>
<evidence type="ECO:0000313" key="2">
    <source>
        <dbReference type="Proteomes" id="UP000310553"/>
    </source>
</evidence>
<proteinExistence type="predicted"/>
<gene>
    <name evidence="1" type="ORF">E7Z57_09705</name>
</gene>
<organism evidence="1 2">
    <name type="scientific">Ralstonia solanacearum</name>
    <name type="common">Pseudomonas solanacearum</name>
    <dbReference type="NCBI Taxonomy" id="305"/>
    <lineage>
        <taxon>Bacteria</taxon>
        <taxon>Pseudomonadati</taxon>
        <taxon>Pseudomonadota</taxon>
        <taxon>Betaproteobacteria</taxon>
        <taxon>Burkholderiales</taxon>
        <taxon>Burkholderiaceae</taxon>
        <taxon>Ralstonia</taxon>
        <taxon>Ralstonia solanacearum species complex</taxon>
    </lineage>
</organism>
<protein>
    <submittedName>
        <fullName evidence="1">Tetratricopeptide repeat protein</fullName>
    </submittedName>
</protein>
<dbReference type="EMBL" id="CP039339">
    <property type="protein sequence ID" value="QCX49355.1"/>
    <property type="molecule type" value="Genomic_DNA"/>
</dbReference>
<name>A0AA92ECA2_RALSL</name>
<dbReference type="Pfam" id="PF14559">
    <property type="entry name" value="TPR_19"/>
    <property type="match status" value="1"/>
</dbReference>